<evidence type="ECO:0000313" key="3">
    <source>
        <dbReference type="WBParaSite" id="PSAMB.scaffold3324size18762.g21088.t1"/>
    </source>
</evidence>
<keyword evidence="1" id="KW-0732">Signal</keyword>
<evidence type="ECO:0000313" key="2">
    <source>
        <dbReference type="Proteomes" id="UP000887566"/>
    </source>
</evidence>
<proteinExistence type="predicted"/>
<keyword evidence="2" id="KW-1185">Reference proteome</keyword>
<sequence length="162" mass="17897">MLLHLVAVSLMLMACASEALGATLNCTAVEEKIDACHRGPGQKKSFMQCYINWLNGNVAGVTTLLKKKKTSGCIKASMWPDIQAWIPLNTPPKAYLAITKSLSKAQKKTLVESAYDPTNKKLQKKVDAIKQVVNEKVNDLSEADKKEFAEWNMEYGKACGYI</sequence>
<name>A0A914W8L5_9BILA</name>
<feature type="chain" id="PRO_5037939927" evidence="1">
    <location>
        <begin position="22"/>
        <end position="162"/>
    </location>
</feature>
<feature type="signal peptide" evidence="1">
    <location>
        <begin position="1"/>
        <end position="21"/>
    </location>
</feature>
<dbReference type="WBParaSite" id="PSAMB.scaffold3324size18762.g21088.t1">
    <property type="protein sequence ID" value="PSAMB.scaffold3324size18762.g21088.t1"/>
    <property type="gene ID" value="PSAMB.scaffold3324size18762.g21088"/>
</dbReference>
<accession>A0A914W8L5</accession>
<dbReference type="Proteomes" id="UP000887566">
    <property type="component" value="Unplaced"/>
</dbReference>
<reference evidence="3" key="1">
    <citation type="submission" date="2022-11" db="UniProtKB">
        <authorList>
            <consortium name="WormBaseParasite"/>
        </authorList>
    </citation>
    <scope>IDENTIFICATION</scope>
</reference>
<dbReference type="AlphaFoldDB" id="A0A914W8L5"/>
<evidence type="ECO:0000256" key="1">
    <source>
        <dbReference type="SAM" id="SignalP"/>
    </source>
</evidence>
<organism evidence="2 3">
    <name type="scientific">Plectus sambesii</name>
    <dbReference type="NCBI Taxonomy" id="2011161"/>
    <lineage>
        <taxon>Eukaryota</taxon>
        <taxon>Metazoa</taxon>
        <taxon>Ecdysozoa</taxon>
        <taxon>Nematoda</taxon>
        <taxon>Chromadorea</taxon>
        <taxon>Plectida</taxon>
        <taxon>Plectina</taxon>
        <taxon>Plectoidea</taxon>
        <taxon>Plectidae</taxon>
        <taxon>Plectus</taxon>
    </lineage>
</organism>
<protein>
    <submittedName>
        <fullName evidence="3">Uncharacterized protein</fullName>
    </submittedName>
</protein>